<evidence type="ECO:0000313" key="1">
    <source>
        <dbReference type="EMBL" id="CAF0704528.1"/>
    </source>
</evidence>
<reference evidence="1" key="1">
    <citation type="submission" date="2021-02" db="EMBL/GenBank/DDBJ databases">
        <authorList>
            <person name="Cremers G."/>
            <person name="Picone N."/>
        </authorList>
    </citation>
    <scope>NUCLEOTIDE SEQUENCE</scope>
    <source>
        <strain evidence="1">PQ17</strain>
    </source>
</reference>
<organism evidence="1 2">
    <name type="scientific">Candidatus Methylacidithermus pantelleriae</name>
    <dbReference type="NCBI Taxonomy" id="2744239"/>
    <lineage>
        <taxon>Bacteria</taxon>
        <taxon>Pseudomonadati</taxon>
        <taxon>Verrucomicrobiota</taxon>
        <taxon>Methylacidiphilae</taxon>
        <taxon>Methylacidiphilales</taxon>
        <taxon>Methylacidiphilaceae</taxon>
        <taxon>Candidatus Methylacidithermus</taxon>
    </lineage>
</organism>
<comment type="caution">
    <text evidence="1">The sequence shown here is derived from an EMBL/GenBank/DDBJ whole genome shotgun (WGS) entry which is preliminary data.</text>
</comment>
<gene>
    <name evidence="1" type="ORF">MPNT_70059</name>
</gene>
<dbReference type="AlphaFoldDB" id="A0A8J2FXC5"/>
<name>A0A8J2FXC5_9BACT</name>
<proteinExistence type="predicted"/>
<sequence length="45" mass="5252">MNSLMSLYSYWQPLHRLLISRRKDKMVGYDSSDDSNTKLISRSGT</sequence>
<keyword evidence="2" id="KW-1185">Reference proteome</keyword>
<protein>
    <submittedName>
        <fullName evidence="1">Uncharacterized protein</fullName>
    </submittedName>
</protein>
<accession>A0A8J2FXC5</accession>
<dbReference type="EMBL" id="CAJNOB010000067">
    <property type="protein sequence ID" value="CAF0704528.1"/>
    <property type="molecule type" value="Genomic_DNA"/>
</dbReference>
<evidence type="ECO:0000313" key="2">
    <source>
        <dbReference type="Proteomes" id="UP000663859"/>
    </source>
</evidence>
<dbReference type="Proteomes" id="UP000663859">
    <property type="component" value="Unassembled WGS sequence"/>
</dbReference>